<evidence type="ECO:0000256" key="1">
    <source>
        <dbReference type="SAM" id="MobiDB-lite"/>
    </source>
</evidence>
<dbReference type="SUPFAM" id="SSF50156">
    <property type="entry name" value="PDZ domain-like"/>
    <property type="match status" value="1"/>
</dbReference>
<feature type="compositionally biased region" description="Basic and acidic residues" evidence="1">
    <location>
        <begin position="149"/>
        <end position="158"/>
    </location>
</feature>
<accession>A0A8K0CG80</accession>
<sequence>EDKTMTVTSKQLNFNLEKKNSTDKVFENHWGSTRSFHIYRESDESLGISIVCGKVDLHIPNANLGITSGIFVKSIVPNSAAGKTGQFHTGDRILEVDGIDLTEAGHEEAVNAIRTANNPISFVVQSLIPLNTIYQSAEEQFEDSPNEEENQRQNKETDLNQNHIDITNLKNEKKIESEESDEEEEEGEYEEHQYGVKWKQKVVTSKGQQ</sequence>
<reference evidence="3" key="1">
    <citation type="submission" date="2019-08" db="EMBL/GenBank/DDBJ databases">
        <title>The genome of the North American firefly Photinus pyralis.</title>
        <authorList>
            <consortium name="Photinus pyralis genome working group"/>
            <person name="Fallon T.R."/>
            <person name="Sander Lower S.E."/>
            <person name="Weng J.-K."/>
        </authorList>
    </citation>
    <scope>NUCLEOTIDE SEQUENCE</scope>
    <source>
        <strain evidence="3">TRF0915ILg1</strain>
        <tissue evidence="3">Whole body</tissue>
    </source>
</reference>
<dbReference type="InterPro" id="IPR036034">
    <property type="entry name" value="PDZ_sf"/>
</dbReference>
<feature type="domain" description="PDZ" evidence="2">
    <location>
        <begin position="35"/>
        <end position="128"/>
    </location>
</feature>
<dbReference type="Proteomes" id="UP000801492">
    <property type="component" value="Unassembled WGS sequence"/>
</dbReference>
<organism evidence="3 4">
    <name type="scientific">Ignelater luminosus</name>
    <name type="common">Cucubano</name>
    <name type="synonym">Pyrophorus luminosus</name>
    <dbReference type="NCBI Taxonomy" id="2038154"/>
    <lineage>
        <taxon>Eukaryota</taxon>
        <taxon>Metazoa</taxon>
        <taxon>Ecdysozoa</taxon>
        <taxon>Arthropoda</taxon>
        <taxon>Hexapoda</taxon>
        <taxon>Insecta</taxon>
        <taxon>Pterygota</taxon>
        <taxon>Neoptera</taxon>
        <taxon>Endopterygota</taxon>
        <taxon>Coleoptera</taxon>
        <taxon>Polyphaga</taxon>
        <taxon>Elateriformia</taxon>
        <taxon>Elateroidea</taxon>
        <taxon>Elateridae</taxon>
        <taxon>Agrypninae</taxon>
        <taxon>Pyrophorini</taxon>
        <taxon>Ignelater</taxon>
    </lineage>
</organism>
<keyword evidence="4" id="KW-1185">Reference proteome</keyword>
<dbReference type="InterPro" id="IPR001478">
    <property type="entry name" value="PDZ"/>
</dbReference>
<evidence type="ECO:0000313" key="4">
    <source>
        <dbReference type="Proteomes" id="UP000801492"/>
    </source>
</evidence>
<comment type="caution">
    <text evidence="3">The sequence shown here is derived from an EMBL/GenBank/DDBJ whole genome shotgun (WGS) entry which is preliminary data.</text>
</comment>
<dbReference type="Pfam" id="PF00595">
    <property type="entry name" value="PDZ"/>
    <property type="match status" value="1"/>
</dbReference>
<protein>
    <recommendedName>
        <fullName evidence="2">PDZ domain-containing protein</fullName>
    </recommendedName>
</protein>
<evidence type="ECO:0000313" key="3">
    <source>
        <dbReference type="EMBL" id="KAF2884702.1"/>
    </source>
</evidence>
<feature type="non-terminal residue" evidence="3">
    <location>
        <position position="209"/>
    </location>
</feature>
<name>A0A8K0CG80_IGNLU</name>
<feature type="region of interest" description="Disordered" evidence="1">
    <location>
        <begin position="138"/>
        <end position="209"/>
    </location>
</feature>
<dbReference type="AlphaFoldDB" id="A0A8K0CG80"/>
<feature type="compositionally biased region" description="Acidic residues" evidence="1">
    <location>
        <begin position="178"/>
        <end position="189"/>
    </location>
</feature>
<dbReference type="EMBL" id="VTPC01090142">
    <property type="protein sequence ID" value="KAF2884702.1"/>
    <property type="molecule type" value="Genomic_DNA"/>
</dbReference>
<dbReference type="PANTHER" id="PTHR19964">
    <property type="entry name" value="MULTIPLE PDZ DOMAIN PROTEIN"/>
    <property type="match status" value="1"/>
</dbReference>
<dbReference type="OrthoDB" id="6022242at2759"/>
<feature type="compositionally biased region" description="Acidic residues" evidence="1">
    <location>
        <begin position="139"/>
        <end position="148"/>
    </location>
</feature>
<evidence type="ECO:0000259" key="2">
    <source>
        <dbReference type="PROSITE" id="PS50106"/>
    </source>
</evidence>
<dbReference type="SMART" id="SM00228">
    <property type="entry name" value="PDZ"/>
    <property type="match status" value="1"/>
</dbReference>
<dbReference type="InterPro" id="IPR051342">
    <property type="entry name" value="PDZ_scaffold"/>
</dbReference>
<feature type="non-terminal residue" evidence="3">
    <location>
        <position position="1"/>
    </location>
</feature>
<gene>
    <name evidence="3" type="ORF">ILUMI_21468</name>
</gene>
<dbReference type="Gene3D" id="2.30.42.10">
    <property type="match status" value="1"/>
</dbReference>
<proteinExistence type="predicted"/>
<feature type="compositionally biased region" description="Polar residues" evidence="1">
    <location>
        <begin position="159"/>
        <end position="169"/>
    </location>
</feature>
<dbReference type="PROSITE" id="PS50106">
    <property type="entry name" value="PDZ"/>
    <property type="match status" value="1"/>
</dbReference>
<dbReference type="PANTHER" id="PTHR19964:SF89">
    <property type="entry name" value="INACTIVATION-NO-AFTER-POTENTIAL D PROTEIN-LIKE PROTEIN"/>
    <property type="match status" value="1"/>
</dbReference>